<proteinExistence type="predicted"/>
<keyword evidence="1" id="KW-0805">Transcription regulation</keyword>
<dbReference type="AlphaFoldDB" id="A0A344UNW0"/>
<keyword evidence="3" id="KW-0804">Transcription</keyword>
<dbReference type="InterPro" id="IPR036390">
    <property type="entry name" value="WH_DNA-bd_sf"/>
</dbReference>
<evidence type="ECO:0000256" key="2">
    <source>
        <dbReference type="ARBA" id="ARBA00023125"/>
    </source>
</evidence>
<dbReference type="GO" id="GO:0045892">
    <property type="term" value="P:negative regulation of DNA-templated transcription"/>
    <property type="evidence" value="ECO:0007669"/>
    <property type="project" value="TreeGrafter"/>
</dbReference>
<dbReference type="InterPro" id="IPR014757">
    <property type="entry name" value="Tscrpt_reg_IclR_C"/>
</dbReference>
<dbReference type="Pfam" id="PF09339">
    <property type="entry name" value="HTH_IclR"/>
    <property type="match status" value="1"/>
</dbReference>
<evidence type="ECO:0000313" key="6">
    <source>
        <dbReference type="EMBL" id="AXE36958.1"/>
    </source>
</evidence>
<dbReference type="InterPro" id="IPR050707">
    <property type="entry name" value="HTH_MetabolicPath_Reg"/>
</dbReference>
<dbReference type="PROSITE" id="PS51077">
    <property type="entry name" value="HTH_ICLR"/>
    <property type="match status" value="1"/>
</dbReference>
<sequence length="260" mass="27740">MQQQEDRQFVTALARGLEVLAAFHPGEVALSNQELARRTGLPKSTVSRLSYTLTRLGYLQQEGDGGQYKLGLALLALGSAALAGYDARAAAAPLMREFALANNVSVSLALRDGSDMVYLETCRSQARVSVQLATGSRVPLATTAIGRAYFAGLPPQEREALLPLLAERHGSDWPVLRSRLLQTCADYGVHGYTASFGEYEPDVMAVGIHLPALLPGQPAMALNASGPAFAFDEAAMRQRVAPALQALRQRISPLPASPSP</sequence>
<reference evidence="6 7" key="1">
    <citation type="submission" date="2018-05" db="EMBL/GenBank/DDBJ databases">
        <title>Genome sequencing, assembly and analysis of the novel insecticidal bacterium, Chromobacterium phragmitis.</title>
        <authorList>
            <person name="Sparks M.E."/>
            <person name="Blackburn M.B."/>
            <person name="Gundersen-Rindal D.E."/>
        </authorList>
    </citation>
    <scope>NUCLEOTIDE SEQUENCE [LARGE SCALE GENOMIC DNA]</scope>
    <source>
        <strain evidence="6">IIBBL 274-1</strain>
    </source>
</reference>
<dbReference type="GO" id="GO:0003677">
    <property type="term" value="F:DNA binding"/>
    <property type="evidence" value="ECO:0007669"/>
    <property type="project" value="UniProtKB-KW"/>
</dbReference>
<organism evidence="6 7">
    <name type="scientific">Chromobacterium phragmitis</name>
    <dbReference type="NCBI Taxonomy" id="2202141"/>
    <lineage>
        <taxon>Bacteria</taxon>
        <taxon>Pseudomonadati</taxon>
        <taxon>Pseudomonadota</taxon>
        <taxon>Betaproteobacteria</taxon>
        <taxon>Neisseriales</taxon>
        <taxon>Chromobacteriaceae</taxon>
        <taxon>Chromobacterium</taxon>
    </lineage>
</organism>
<evidence type="ECO:0000313" key="7">
    <source>
        <dbReference type="Proteomes" id="UP000252038"/>
    </source>
</evidence>
<dbReference type="SUPFAM" id="SSF55781">
    <property type="entry name" value="GAF domain-like"/>
    <property type="match status" value="1"/>
</dbReference>
<dbReference type="SMART" id="SM00346">
    <property type="entry name" value="HTH_ICLR"/>
    <property type="match status" value="1"/>
</dbReference>
<dbReference type="GO" id="GO:0003700">
    <property type="term" value="F:DNA-binding transcription factor activity"/>
    <property type="evidence" value="ECO:0007669"/>
    <property type="project" value="TreeGrafter"/>
</dbReference>
<dbReference type="PROSITE" id="PS51078">
    <property type="entry name" value="ICLR_ED"/>
    <property type="match status" value="1"/>
</dbReference>
<feature type="domain" description="IclR-ED" evidence="5">
    <location>
        <begin position="73"/>
        <end position="257"/>
    </location>
</feature>
<dbReference type="InterPro" id="IPR005471">
    <property type="entry name" value="Tscrpt_reg_IclR_N"/>
</dbReference>
<dbReference type="FunFam" id="1.10.10.10:FF:000056">
    <property type="entry name" value="IclR family transcriptional regulator"/>
    <property type="match status" value="1"/>
</dbReference>
<dbReference type="Proteomes" id="UP000252038">
    <property type="component" value="Chromosome"/>
</dbReference>
<dbReference type="Gene3D" id="1.10.10.10">
    <property type="entry name" value="Winged helix-like DNA-binding domain superfamily/Winged helix DNA-binding domain"/>
    <property type="match status" value="1"/>
</dbReference>
<gene>
    <name evidence="6" type="ORF">DK843_10115</name>
</gene>
<evidence type="ECO:0000256" key="3">
    <source>
        <dbReference type="ARBA" id="ARBA00023163"/>
    </source>
</evidence>
<dbReference type="Gene3D" id="3.30.450.40">
    <property type="match status" value="1"/>
</dbReference>
<evidence type="ECO:0000259" key="5">
    <source>
        <dbReference type="PROSITE" id="PS51078"/>
    </source>
</evidence>
<dbReference type="KEGG" id="chrb:DK843_10115"/>
<evidence type="ECO:0000259" key="4">
    <source>
        <dbReference type="PROSITE" id="PS51077"/>
    </source>
</evidence>
<dbReference type="Pfam" id="PF01614">
    <property type="entry name" value="IclR_C"/>
    <property type="match status" value="1"/>
</dbReference>
<protein>
    <submittedName>
        <fullName evidence="6">IclR family transcriptional regulator</fullName>
    </submittedName>
</protein>
<dbReference type="InterPro" id="IPR036388">
    <property type="entry name" value="WH-like_DNA-bd_sf"/>
</dbReference>
<dbReference type="PANTHER" id="PTHR30136:SF33">
    <property type="entry name" value="TRANSCRIPTIONAL REGULATORY PROTEIN"/>
    <property type="match status" value="1"/>
</dbReference>
<dbReference type="InterPro" id="IPR029016">
    <property type="entry name" value="GAF-like_dom_sf"/>
</dbReference>
<dbReference type="PANTHER" id="PTHR30136">
    <property type="entry name" value="HELIX-TURN-HELIX TRANSCRIPTIONAL REGULATOR, ICLR FAMILY"/>
    <property type="match status" value="1"/>
</dbReference>
<dbReference type="SUPFAM" id="SSF46785">
    <property type="entry name" value="Winged helix' DNA-binding domain"/>
    <property type="match status" value="1"/>
</dbReference>
<name>A0A344UNW0_9NEIS</name>
<accession>A0A344UNW0</accession>
<dbReference type="EMBL" id="CP029554">
    <property type="protein sequence ID" value="AXE36958.1"/>
    <property type="molecule type" value="Genomic_DNA"/>
</dbReference>
<feature type="domain" description="HTH iclR-type" evidence="4">
    <location>
        <begin position="10"/>
        <end position="72"/>
    </location>
</feature>
<evidence type="ECO:0000256" key="1">
    <source>
        <dbReference type="ARBA" id="ARBA00023015"/>
    </source>
</evidence>
<dbReference type="RefSeq" id="WP_114074472.1">
    <property type="nucleotide sequence ID" value="NZ_CP029554.1"/>
</dbReference>
<keyword evidence="2" id="KW-0238">DNA-binding</keyword>